<comment type="caution">
    <text evidence="15">The sequence shown here is derived from an EMBL/GenBank/DDBJ whole genome shotgun (WGS) entry which is preliminary data.</text>
</comment>
<dbReference type="GO" id="GO:0051959">
    <property type="term" value="F:dynein light intermediate chain binding"/>
    <property type="evidence" value="ECO:0007669"/>
    <property type="project" value="InterPro"/>
</dbReference>
<dbReference type="EMBL" id="NWSH01001054">
    <property type="protein sequence ID" value="PCG72891.1"/>
    <property type="molecule type" value="Genomic_DNA"/>
</dbReference>
<reference evidence="15" key="1">
    <citation type="submission" date="2017-09" db="EMBL/GenBank/DDBJ databases">
        <title>Contemporary evolution of a Lepidopteran species, Heliothis virescens, in response to modern agricultural practices.</title>
        <authorList>
            <person name="Fritz M.L."/>
            <person name="Deyonke A.M."/>
            <person name="Papanicolaou A."/>
            <person name="Micinski S."/>
            <person name="Westbrook J."/>
            <person name="Gould F."/>
        </authorList>
    </citation>
    <scope>NUCLEOTIDE SEQUENCE [LARGE SCALE GENOMIC DNA]</scope>
    <source>
        <strain evidence="15">HvINT-</strain>
        <tissue evidence="15">Whole body</tissue>
    </source>
</reference>
<dbReference type="GO" id="GO:0005874">
    <property type="term" value="C:microtubule"/>
    <property type="evidence" value="ECO:0007669"/>
    <property type="project" value="UniProtKB-KW"/>
</dbReference>
<dbReference type="FunFam" id="3.20.180.20:FF:000004">
    <property type="entry name" value="Dynein axonemal heavy chain 6"/>
    <property type="match status" value="1"/>
</dbReference>
<sequence>MPMTLEVEKRLNRRTVSSTLPAIEILQRNIKPAPTNYNRKAREIPFHLPHKKLLEKIEYVKKEPEPLTGFQAAQENRFKKERKPGTLEPLAVEEPVGKKRRRLMIHESKTSLEEKAYESSDPLKVKPPVASQTDVINHVRDHPSCGFLYMIYAVHPQNVYFTPYYLKVVPYENIDKRNFFTISPCGVTHYSNEMVFTKLPAWEQEYTIFVKLTDIKFFKLYRYWKAFYVWNKSITFRKYTKIRNKLAKNLFILTPVLGKALLSIQAMCCEMYMKTFADLTRDMDTAFFYFIEDQMKRVEYVRDKLIEFRTVVMDVITQSCHTALYQQGFVYDDRNIPPFQVIRGKPTGGMSYTEKANKRNFIKLADYMTNYMLYRLTKKSNKMMSDMLRIHVSFTPSPTQLRDDDIEEVVEDLPRPSETCKWALFQVDAYIRPSGEMELNPSEKVILTYFEKITNYWEEYVRTFHNFLNDDSLQIFVQPTIMGKQVDWSAGVSPNLYFLMNQDKEMLGDIAYIPYSIKFAYESVWTFLQRFQSYKDNFRDSCAMDINLIKEERDVFKFRKMCDTFVKQMESVENILSYQPLGMLFLCLSPFIEQFRPQPRKLFDVVANTTPEIGHSCIEEIVNGIEDINEDIIKEPATAGELVEFNFMMDGLEARVAFLEERLEYLRELYDLMGEFNIPISPDDMTDYLGLSVALGTLRTNVDARLETRSKLAGLFASQIGKDIMELMLDVNKLRDEVAQPWLYDEKSDMEKVLEALQELQEKLVACSAREKQIRDWQKIFKIPPARLEQLDEAVNDVKLRQMLWKSSKEWTDMYQSWCDAPFHTLDVDEIQTTTINFGKIFNQLDKGIPQNKIVPKCKATIDIIKEKLPVMSYLRNPALKPRHWVKIEEILHTRFTPETELTLKVFEELHAFQHAEELMEVAGQASSEAGLEGLLKKVEEMWASLEFPVILHKDAKDVYVLGGLDEIQTCVDESNIHISTILSSRNCGPIKSRVEEWGRNLDLFSKTLEEWHTCQQTWIYLEVIFSAPDIQRQLPNETRLFTIVDKSWKDIMRKLAKVPLAMPAATQPKLYEEFVKNNEMLDQIMKCLEAYLETKRVAFPRFFFLSNDELLEILAQTRNPHAVQPHLRKCFDAIAKLEFGVKLPENEMELTEEGNLVEKEMSFQSRDMLQAKLAKSAKPEDLTTDIIAMLSPEGERVNLGKGLKARGNVEDWLGKVEEAMFASVKRCMKNALKDFLARPRVKWVQLHPNQIILTVSQIMWAKGVHEIFDLEIPLRIDTGLLDYEKKCISDLNDLAALTRADINPLFRKVLCALITIDVHARDTITSMVEKHVQKALDFEWLKMIRYYWEEDIDNCVARMSSAMYIYGHEYLGAGGVLVITPLTDRCYLCLMGALQLDLGGAPAGPAGTGKTETTKDMAKSLAIQCVVFNCSEGLDYKMMGRFFSGLATSGAWCCFDEFNRIDIEVLSVIAQQLITIRNAKVARLNRFMFEGREIKLVRSCAAFITMNPGYAGRTELPDNLKALFRPISMMVPDYALIAEVILYSEGFESSKGLAKKMVQMYKLSSEQLSKQDHYDFGMRAVKSVLVMAGALKRASPDQHEEMTLLCALNDSNLPKFLAADAILFAGILSDLFPGVELPERNYGVMEDVIRLDYKMMGRFFSGLATSGAWCCFDEFNRIDIEVLSVIAQQLITIRNAKVARLNRFMFEGREIKLVRSCAAFITMNPGYAGRTELPDNLKALFRPISMMVPDYALIAEVILYSEGFESSKGLAKKMVQMYKLSSEQLSKQDHYDFGMRAVKSVLVMAGALKRASPDQHEEMTLLCALNDSNLPKFLAADAILFAGILSDLFPGVELPERNYGVMEDVIRDTYARLFEMEIEGPQNYLVHKYIMNPKSLTIGELYGEVNLQTLEWHDGILPLSLRTAVQCDKPDHQWLICDGPVDAVWIENMNTVLDDNKMLCLSNSERIKLTPYVHMLFEVADLAQASPATVSRCGMVYIDPNEMGYMPMVRSWIDEAVERNLFTQENSEFVLELFNMLEVGVSHVNSKCRFGISQVDISKVSAICYLLGALLSEPGDRFPDKAAIKVYIAHCFVFCYVWCIGGNILEENRKLYEEVMAGALKRASPDQHEEMTLLCALNDSNLPKFLAADAILFAGILSDLFPGVELPERNYGVMEDVIKTMILERKLQIELCQIRKVIQLHETMIVRWGVMLVGPTGGGKTAVLNVLGDTYARLFEMEIEGPQNYLVHKYIMNPKSLTIGELYGEVNLQTLEWHDGILPLSLRTAVQCDKPDHQWLICDGPVDAVWIENMNTVLDDNKMLCLSNSERIKLTPYVHMLFEVADLAQASPATVSRCGMVYIDPNEMGYMPMVRSWIDEAVERNLFTQENSEFVLELFNMLEVGVSHVNSKCRFGISQVDISKVSAICYLLGALLSEPGDRFPDKAAIKVYIAHCFVFCYVWCIGGNILEENRKLYEEVIKRQFEVYEEAEFLPMGFNFFDMYMDTRMRRLKVWADIIPEFLYDPKRAFFETLVPTIDTVRYGYLFEKLLGCGKPVMFTGNTGVGKTVIAIEMLNKMALGGYYIPFILNFSAQTSSGRTQAVIESRLDKRPRRAIGAPLGKKVIIFIDDVNMPRLDIYGAQPTIELLRQFLDFGGLYDRDKLYWKDILDVVLACACAPPGGGRNPLTGRFVRHFAMFYISAPNSEAMKTIFKAILKGHMEDFVAEVSILGGPIVDAAVELYLKICAELLPTPAKSHYVFNLRDLSKCMQGVLQADAAYMRAPQGMLRLFYHECLRVFHDRLINIEDKSYFYHLMSTVCTKNFQTPILDIPDDQIILQPPLLLFGDFINSAIPKENRNYAEIPELKKLTVVLKEYLEEYNSTARAEMHLVLFQDAIEHIVRTARVLRAERGHCLMVGPGGSGRRSVATLAGHVNECKCMGMELKRNYDTPEFHEDLRKMYMRAGANFEDTVFLFTDTQITKEEFLEDINNMLNSGEVPNLFEGDTYEAVQTACRNEAAKVGISGADRDAVYYFFINRVRGKLHLCICMSPVGEAFRRRCRMFPSLVNCCTIDWFTKWPPEALLSVAKQCLQPLGNRQIIEQISSICVTMHQDVDVMTDRLYQEMRRYFYTTPSSYLDLLKLYMMLLDKKQQQIIRGRDRISCGLQKLYETYEVVGVMEQQVREMEPILAKKAEESIALVTRLKVEQKAADQVKYAVMKDEAAAKVKAEEVKQIADEAKADLALAMPAMDAAQAALKALNKADINELKAFQKPPALVRFVMEPVCILLGAKPDWDSTKKLLADVNFLGKLEDYDKDHIPEATLKKLKVYLTHKDFNPDTVVKVSKVCKSMVLWVQAIDMYAKVFRVVEPKIIKHKEAAAILKNVMAVLRAKQKEVEAIEAQLAKMLDELRVVEEERARLQAEVDLAAARLSRAGRLTQALADEQTRWEDSVKAASEALRCTTGDIIIASGCIAYFGAFPAHYRRELVVKWIQQCKELEIPASETFNLIEVMADSYTVRTWNSQGLPRDSISTENGILVTRAGRWPLTIDPQEQANRWIRNMEKDNGLMITKLIDAGYLRILENCIRLGWPMLIEDLGETLEATLAPVLLKQTFLQAGRLLIHLGDSDIEYDTNFRLYLTTKLANPHYLPEICIQVTLVNFTVTLSGLEDQLLADVVRLERPDLEIQRTELIVRINTDKATLLEIEDKILRLLYASTGNILDDEELIETLNESKETSEIINARLEETEATEISISAAREKYRTVATRGAVLYFAVAQLADIDPMYQFSLNLIEVMADSYTVRTWNSQGLPRDSISTENGILVTRAGRWPLTIDPQEQANRWIRNMEKDNGLMITKLIDAGYLRILENCIRLGWPMLIEDLGETLEATLAPVLLKQTFLQAGRLLIHLGDSDIEYDTNFRLYLTTKLANPHYLPEICIQVTLVNFTVTLSGLEDQLLADVVRLERPDLEIQRTELIVRINTDKATLLEIEDKILRLLYASTGNILDDEELIETLNESKVFNQVIEKSEKSDVLETRLDILRREITLSVYRNVSRGLFERHKLVFSFLLNMAIYLDAEIVTAEQWNFILRGPAGTIVEIHVDKNNYMQPQVNWDALLTPFEKLMLIKCLKEEKLVFAIAEYVSTSLGSVFIESPTVQLNTLAASTISH</sequence>
<evidence type="ECO:0000256" key="12">
    <source>
        <dbReference type="ARBA" id="ARBA00023273"/>
    </source>
</evidence>
<dbReference type="Gene3D" id="1.20.920.20">
    <property type="match status" value="1"/>
</dbReference>
<dbReference type="Pfam" id="PF17857">
    <property type="entry name" value="AAA_lid_1"/>
    <property type="match status" value="1"/>
</dbReference>
<dbReference type="CDD" id="cd00009">
    <property type="entry name" value="AAA"/>
    <property type="match status" value="1"/>
</dbReference>
<dbReference type="InterPro" id="IPR042222">
    <property type="entry name" value="Dynein_2_N"/>
</dbReference>
<feature type="coiled-coil region" evidence="13">
    <location>
        <begin position="743"/>
        <end position="770"/>
    </location>
</feature>
<dbReference type="STRING" id="7102.A0A2A4JLN6"/>
<dbReference type="InterPro" id="IPR042228">
    <property type="entry name" value="Dynein_linker_3"/>
</dbReference>
<dbReference type="FunFam" id="1.20.140.100:FF:000004">
    <property type="entry name" value="Dynein axonemal heavy chain 6"/>
    <property type="match status" value="1"/>
</dbReference>
<dbReference type="InterPro" id="IPR024743">
    <property type="entry name" value="Dynein_HC_stalk"/>
</dbReference>
<evidence type="ECO:0000256" key="5">
    <source>
        <dbReference type="ARBA" id="ARBA00022741"/>
    </source>
</evidence>
<dbReference type="FunFam" id="3.40.50.300:FF:000063">
    <property type="entry name" value="dynein heavy chain 6, axonemal"/>
    <property type="match status" value="1"/>
</dbReference>
<dbReference type="FunFam" id="1.10.8.710:FF:000004">
    <property type="entry name" value="Dynein axonemal heavy chain 6"/>
    <property type="match status" value="2"/>
</dbReference>
<dbReference type="InterPro" id="IPR013602">
    <property type="entry name" value="Dynein_heavy_linker"/>
</dbReference>
<evidence type="ECO:0000313" key="15">
    <source>
        <dbReference type="EMBL" id="PCG72891.1"/>
    </source>
</evidence>
<keyword evidence="4" id="KW-0493">Microtubule</keyword>
<dbReference type="InterPro" id="IPR027417">
    <property type="entry name" value="P-loop_NTPase"/>
</dbReference>
<dbReference type="InterPro" id="IPR026983">
    <property type="entry name" value="DHC"/>
</dbReference>
<dbReference type="Gene3D" id="3.40.50.300">
    <property type="entry name" value="P-loop containing nucleotide triphosphate hydrolases"/>
    <property type="match status" value="7"/>
</dbReference>
<dbReference type="Gene3D" id="1.20.920.30">
    <property type="match status" value="1"/>
</dbReference>
<dbReference type="InterPro" id="IPR041466">
    <property type="entry name" value="Dynein_AAA5_ext"/>
</dbReference>
<keyword evidence="9" id="KW-0969">Cilium</keyword>
<dbReference type="Pfam" id="PF12777">
    <property type="entry name" value="MT"/>
    <property type="match status" value="1"/>
</dbReference>
<dbReference type="Gene3D" id="1.10.287.2620">
    <property type="match status" value="1"/>
</dbReference>
<dbReference type="PANTHER" id="PTHR22878:SF68">
    <property type="entry name" value="DYNEIN HEAVY CHAIN 6, AXONEMAL-LIKE"/>
    <property type="match status" value="1"/>
</dbReference>
<dbReference type="GO" id="GO:0005524">
    <property type="term" value="F:ATP binding"/>
    <property type="evidence" value="ECO:0007669"/>
    <property type="project" value="UniProtKB-KW"/>
</dbReference>
<dbReference type="InterPro" id="IPR035706">
    <property type="entry name" value="AAA_9"/>
</dbReference>
<organism evidence="15">
    <name type="scientific">Heliothis virescens</name>
    <name type="common">Tobacco budworm moth</name>
    <dbReference type="NCBI Taxonomy" id="7102"/>
    <lineage>
        <taxon>Eukaryota</taxon>
        <taxon>Metazoa</taxon>
        <taxon>Ecdysozoa</taxon>
        <taxon>Arthropoda</taxon>
        <taxon>Hexapoda</taxon>
        <taxon>Insecta</taxon>
        <taxon>Pterygota</taxon>
        <taxon>Neoptera</taxon>
        <taxon>Endopterygota</taxon>
        <taxon>Lepidoptera</taxon>
        <taxon>Glossata</taxon>
        <taxon>Ditrysia</taxon>
        <taxon>Noctuoidea</taxon>
        <taxon>Noctuidae</taxon>
        <taxon>Heliothinae</taxon>
        <taxon>Heliothis</taxon>
    </lineage>
</organism>
<evidence type="ECO:0000256" key="1">
    <source>
        <dbReference type="ARBA" id="ARBA00004430"/>
    </source>
</evidence>
<accession>A0A2A4JLN6</accession>
<dbReference type="Pfam" id="PF12774">
    <property type="entry name" value="AAA_6"/>
    <property type="match status" value="3"/>
</dbReference>
<dbReference type="Pfam" id="PF08393">
    <property type="entry name" value="DHC_N2"/>
    <property type="match status" value="1"/>
</dbReference>
<keyword evidence="5" id="KW-0547">Nucleotide-binding</keyword>
<comment type="similarity">
    <text evidence="2">Belongs to the dynein heavy chain family.</text>
</comment>
<dbReference type="FunFam" id="3.40.50.300:FF:002141">
    <property type="entry name" value="Dynein heavy chain"/>
    <property type="match status" value="1"/>
</dbReference>
<dbReference type="SUPFAM" id="SSF52540">
    <property type="entry name" value="P-loop containing nucleoside triphosphate hydrolases"/>
    <property type="match status" value="5"/>
</dbReference>
<dbReference type="InterPro" id="IPR043157">
    <property type="entry name" value="Dynein_AAA1S"/>
</dbReference>
<dbReference type="FunFam" id="3.40.50.300:FF:001145">
    <property type="entry name" value="Putative dynein heavy chain"/>
    <property type="match status" value="2"/>
</dbReference>
<dbReference type="Gene3D" id="1.20.58.1120">
    <property type="match status" value="1"/>
</dbReference>
<dbReference type="GO" id="GO:0005930">
    <property type="term" value="C:axoneme"/>
    <property type="evidence" value="ECO:0007669"/>
    <property type="project" value="UniProtKB-SubCell"/>
</dbReference>
<evidence type="ECO:0000259" key="14">
    <source>
        <dbReference type="SMART" id="SM00382"/>
    </source>
</evidence>
<keyword evidence="7" id="KW-0243">Dynein</keyword>
<feature type="coiled-coil region" evidence="13">
    <location>
        <begin position="3377"/>
        <end position="3425"/>
    </location>
</feature>
<dbReference type="Gene3D" id="6.10.140.1060">
    <property type="match status" value="2"/>
</dbReference>
<dbReference type="FunFam" id="1.20.920.30:FF:000002">
    <property type="entry name" value="Dynein axonemal heavy chain 3"/>
    <property type="match status" value="1"/>
</dbReference>
<evidence type="ECO:0000256" key="4">
    <source>
        <dbReference type="ARBA" id="ARBA00022701"/>
    </source>
</evidence>
<dbReference type="FunFam" id="3.40.50.300:FF:000044">
    <property type="entry name" value="Dynein heavy chain 5, axonemal"/>
    <property type="match status" value="1"/>
</dbReference>
<proteinExistence type="inferred from homology"/>
<comment type="subcellular location">
    <subcellularLocation>
        <location evidence="1">Cytoplasm</location>
        <location evidence="1">Cytoskeleton</location>
        <location evidence="1">Cilium axoneme</location>
    </subcellularLocation>
</comment>
<dbReference type="GO" id="GO:0007018">
    <property type="term" value="P:microtubule-based movement"/>
    <property type="evidence" value="ECO:0007669"/>
    <property type="project" value="InterPro"/>
</dbReference>
<dbReference type="FunFam" id="1.20.58.1120:FF:000007">
    <property type="entry name" value="Dynein heavy chain 4"/>
    <property type="match status" value="1"/>
</dbReference>
<feature type="domain" description="AAA+ ATPase" evidence="14">
    <location>
        <begin position="2550"/>
        <end position="2698"/>
    </location>
</feature>
<dbReference type="GO" id="GO:0045505">
    <property type="term" value="F:dynein intermediate chain binding"/>
    <property type="evidence" value="ECO:0007669"/>
    <property type="project" value="InterPro"/>
</dbReference>
<dbReference type="Pfam" id="PF12781">
    <property type="entry name" value="AAA_9"/>
    <property type="match status" value="2"/>
</dbReference>
<dbReference type="InterPro" id="IPR041589">
    <property type="entry name" value="DNAH3_AAA_lid_1"/>
</dbReference>
<dbReference type="InterPro" id="IPR003593">
    <property type="entry name" value="AAA+_ATPase"/>
</dbReference>
<evidence type="ECO:0000256" key="13">
    <source>
        <dbReference type="SAM" id="Coils"/>
    </source>
</evidence>
<dbReference type="Gene3D" id="1.10.8.710">
    <property type="match status" value="3"/>
</dbReference>
<keyword evidence="10" id="KW-0505">Motor protein</keyword>
<dbReference type="InterPro" id="IPR035699">
    <property type="entry name" value="AAA_6"/>
</dbReference>
<dbReference type="Gene3D" id="3.20.180.20">
    <property type="entry name" value="Dynein heavy chain, N-terminal domain 2"/>
    <property type="match status" value="1"/>
</dbReference>
<evidence type="ECO:0000256" key="7">
    <source>
        <dbReference type="ARBA" id="ARBA00023017"/>
    </source>
</evidence>
<dbReference type="FunFam" id="1.20.920.20:FF:000001">
    <property type="entry name" value="dynein heavy chain 2, axonemal"/>
    <property type="match status" value="1"/>
</dbReference>
<name>A0A2A4JLN6_HELVI</name>
<dbReference type="Gene3D" id="1.20.140.100">
    <property type="entry name" value="Dynein heavy chain, N-terminal domain 2"/>
    <property type="match status" value="1"/>
</dbReference>
<evidence type="ECO:0000256" key="6">
    <source>
        <dbReference type="ARBA" id="ARBA00022840"/>
    </source>
</evidence>
<evidence type="ECO:0000256" key="8">
    <source>
        <dbReference type="ARBA" id="ARBA00023054"/>
    </source>
</evidence>
<dbReference type="InterPro" id="IPR024317">
    <property type="entry name" value="Dynein_heavy_chain_D4_dom"/>
</dbReference>
<keyword evidence="8 13" id="KW-0175">Coiled coil</keyword>
<evidence type="ECO:0000256" key="3">
    <source>
        <dbReference type="ARBA" id="ARBA00022490"/>
    </source>
</evidence>
<dbReference type="Pfam" id="PF12775">
    <property type="entry name" value="AAA_7"/>
    <property type="match status" value="1"/>
</dbReference>
<dbReference type="PANTHER" id="PTHR22878">
    <property type="entry name" value="DYNEIN HEAVY CHAIN 6, AXONEMAL-LIKE-RELATED"/>
    <property type="match status" value="1"/>
</dbReference>
<dbReference type="SMART" id="SM00382">
    <property type="entry name" value="AAA"/>
    <property type="match status" value="2"/>
</dbReference>
<evidence type="ECO:0000256" key="10">
    <source>
        <dbReference type="ARBA" id="ARBA00023175"/>
    </source>
</evidence>
<dbReference type="GO" id="GO:0030286">
    <property type="term" value="C:dynein complex"/>
    <property type="evidence" value="ECO:0007669"/>
    <property type="project" value="UniProtKB-KW"/>
</dbReference>
<evidence type="ECO:0000256" key="9">
    <source>
        <dbReference type="ARBA" id="ARBA00023069"/>
    </source>
</evidence>
<keyword evidence="12" id="KW-0966">Cell projection</keyword>
<evidence type="ECO:0000256" key="11">
    <source>
        <dbReference type="ARBA" id="ARBA00023212"/>
    </source>
</evidence>
<protein>
    <recommendedName>
        <fullName evidence="14">AAA+ ATPase domain-containing protein</fullName>
    </recommendedName>
</protein>
<dbReference type="Pfam" id="PF12780">
    <property type="entry name" value="AAA_8"/>
    <property type="match status" value="1"/>
</dbReference>
<keyword evidence="6" id="KW-0067">ATP-binding</keyword>
<feature type="domain" description="AAA+ ATPase" evidence="14">
    <location>
        <begin position="1397"/>
        <end position="1536"/>
    </location>
</feature>
<keyword evidence="11" id="KW-0206">Cytoskeleton</keyword>
<dbReference type="Pfam" id="PF17852">
    <property type="entry name" value="Dynein_AAA_lid"/>
    <property type="match status" value="1"/>
</dbReference>
<evidence type="ECO:0000256" key="2">
    <source>
        <dbReference type="ARBA" id="ARBA00008887"/>
    </source>
</evidence>
<keyword evidence="3" id="KW-0963">Cytoplasm</keyword>
<gene>
    <name evidence="15" type="ORF">B5V51_368</name>
</gene>